<organism evidence="5 6">
    <name type="scientific">Renibacterium salmoninarum (strain ATCC 33209 / DSM 20767 / JCM 11484 / NBRC 15589 / NCIMB 2235)</name>
    <dbReference type="NCBI Taxonomy" id="288705"/>
    <lineage>
        <taxon>Bacteria</taxon>
        <taxon>Bacillati</taxon>
        <taxon>Actinomycetota</taxon>
        <taxon>Actinomycetes</taxon>
        <taxon>Micrococcales</taxon>
        <taxon>Micrococcaceae</taxon>
        <taxon>Renibacterium</taxon>
    </lineage>
</organism>
<evidence type="ECO:0000313" key="6">
    <source>
        <dbReference type="Proteomes" id="UP000002007"/>
    </source>
</evidence>
<sequence length="285" mass="30049">MSEFPYTSGATVLTGAASGIGDALARGLALRGVDLAVIDKNAEGLAALAADLRAKYPRLNISTHAVDLSDADQIAALPEAVKSQHRRVSMLINNAGVALGGAFQDVSLADFEFVMDVNFWATIRMTKAFLPDLLEAAPAQLVNLSSLFGIIGVPGQAAYSSSKFGVRGFSEALRPELAHQGVKVLQVHPGGIKTNIANAARIGENVRREQVGDVRSSCNKLLTMEPRVAAEQILAAVAAGKNRLVITKEAKFLDVIARLMPSNYGSTIGKLMAQKSGISAEKLIV</sequence>
<dbReference type="PANTHER" id="PTHR44196">
    <property type="entry name" value="DEHYDROGENASE/REDUCTASE SDR FAMILY MEMBER 7B"/>
    <property type="match status" value="1"/>
</dbReference>
<evidence type="ECO:0000256" key="3">
    <source>
        <dbReference type="RuleBase" id="RU000363"/>
    </source>
</evidence>
<dbReference type="InterPro" id="IPR057326">
    <property type="entry name" value="KR_dom"/>
</dbReference>
<dbReference type="InterPro" id="IPR020904">
    <property type="entry name" value="Sc_DH/Rdtase_CS"/>
</dbReference>
<feature type="domain" description="Ketoreductase" evidence="4">
    <location>
        <begin position="9"/>
        <end position="195"/>
    </location>
</feature>
<evidence type="ECO:0000256" key="1">
    <source>
        <dbReference type="ARBA" id="ARBA00006484"/>
    </source>
</evidence>
<dbReference type="SMR" id="A9WRH7"/>
<dbReference type="AlphaFoldDB" id="A9WRH7"/>
<name>A9WRH7_RENSM</name>
<dbReference type="eggNOG" id="COG0300">
    <property type="taxonomic scope" value="Bacteria"/>
</dbReference>
<dbReference type="RefSeq" id="WP_012245919.1">
    <property type="nucleotide sequence ID" value="NC_010168.1"/>
</dbReference>
<dbReference type="GO" id="GO:0016491">
    <property type="term" value="F:oxidoreductase activity"/>
    <property type="evidence" value="ECO:0007669"/>
    <property type="project" value="UniProtKB-KW"/>
</dbReference>
<accession>A9WRH7</accession>
<dbReference type="STRING" id="288705.RSal33209_2533"/>
<evidence type="ECO:0000256" key="2">
    <source>
        <dbReference type="ARBA" id="ARBA00023002"/>
    </source>
</evidence>
<evidence type="ECO:0000313" key="5">
    <source>
        <dbReference type="EMBL" id="ABY24259.1"/>
    </source>
</evidence>
<dbReference type="SMART" id="SM00822">
    <property type="entry name" value="PKS_KR"/>
    <property type="match status" value="1"/>
</dbReference>
<dbReference type="SUPFAM" id="SSF51735">
    <property type="entry name" value="NAD(P)-binding Rossmann-fold domains"/>
    <property type="match status" value="1"/>
</dbReference>
<dbReference type="InterPro" id="IPR036291">
    <property type="entry name" value="NAD(P)-bd_dom_sf"/>
</dbReference>
<comment type="similarity">
    <text evidence="1 3">Belongs to the short-chain dehydrogenases/reductases (SDR) family.</text>
</comment>
<dbReference type="KEGG" id="rsa:RSal33209_2533"/>
<proteinExistence type="inferred from homology"/>
<dbReference type="HOGENOM" id="CLU_010194_2_1_11"/>
<dbReference type="PANTHER" id="PTHR44196:SF1">
    <property type="entry name" value="DEHYDROGENASE_REDUCTASE SDR FAMILY MEMBER 7B"/>
    <property type="match status" value="1"/>
</dbReference>
<dbReference type="CDD" id="cd05233">
    <property type="entry name" value="SDR_c"/>
    <property type="match status" value="1"/>
</dbReference>
<dbReference type="PRINTS" id="PR00081">
    <property type="entry name" value="GDHRDH"/>
</dbReference>
<dbReference type="Gene3D" id="3.40.50.720">
    <property type="entry name" value="NAD(P)-binding Rossmann-like Domain"/>
    <property type="match status" value="1"/>
</dbReference>
<keyword evidence="2" id="KW-0560">Oxidoreductase</keyword>
<dbReference type="GO" id="GO:0016020">
    <property type="term" value="C:membrane"/>
    <property type="evidence" value="ECO:0007669"/>
    <property type="project" value="TreeGrafter"/>
</dbReference>
<dbReference type="EMBL" id="CP000910">
    <property type="protein sequence ID" value="ABY24259.1"/>
    <property type="molecule type" value="Genomic_DNA"/>
</dbReference>
<dbReference type="PRINTS" id="PR00080">
    <property type="entry name" value="SDRFAMILY"/>
</dbReference>
<dbReference type="Proteomes" id="UP000002007">
    <property type="component" value="Chromosome"/>
</dbReference>
<dbReference type="PROSITE" id="PS00061">
    <property type="entry name" value="ADH_SHORT"/>
    <property type="match status" value="1"/>
</dbReference>
<reference evidence="6" key="1">
    <citation type="journal article" date="2008" name="J. Bacteriol.">
        <title>Genome sequence of the fish pathogen Renibacterium salmoninarum suggests reductive evolution away from an environmental Arthrobacter ancestor.</title>
        <authorList>
            <person name="Wiens G.D."/>
            <person name="Rockey D.D."/>
            <person name="Wu Z."/>
            <person name="Chang J."/>
            <person name="Levy R."/>
            <person name="Crane S."/>
            <person name="Chen D.S."/>
            <person name="Capri G.R."/>
            <person name="Burnett J.R."/>
            <person name="Sudheesh P.S."/>
            <person name="Schipma M.J."/>
            <person name="Burd H."/>
            <person name="Bhattacharyya A."/>
            <person name="Rhodes L.D."/>
            <person name="Kaul R."/>
            <person name="Strom M.S."/>
        </authorList>
    </citation>
    <scope>NUCLEOTIDE SEQUENCE [LARGE SCALE GENOMIC DNA]</scope>
    <source>
        <strain evidence="6">ATCC 33209 / DSM 20767 / JCM 11484 / NBRC 15589 / NCIMB 2235</strain>
    </source>
</reference>
<keyword evidence="6" id="KW-1185">Reference proteome</keyword>
<protein>
    <submittedName>
        <fullName evidence="5">Short chain dehydrogenase</fullName>
    </submittedName>
</protein>
<dbReference type="Pfam" id="PF00106">
    <property type="entry name" value="adh_short"/>
    <property type="match status" value="1"/>
</dbReference>
<dbReference type="InterPro" id="IPR002347">
    <property type="entry name" value="SDR_fam"/>
</dbReference>
<evidence type="ECO:0000259" key="4">
    <source>
        <dbReference type="SMART" id="SM00822"/>
    </source>
</evidence>
<gene>
    <name evidence="5" type="ordered locus">RSal33209_2533</name>
</gene>